<keyword evidence="6" id="KW-1185">Reference proteome</keyword>
<evidence type="ECO:0000313" key="4">
    <source>
        <dbReference type="EMBL" id="KRG18798.1"/>
    </source>
</evidence>
<sequence>MSLKKSTKTSMKKNIQSAQFKEKTRAIKERQSRAEIFQHIANETGIKRIDVEAVFDVMAKLVKSHLAKKGSGEIIIPKLGLKIRKVRRKATKERTMISPLTGSEVVIPSKPARDDVKLVVLKPLKEAVLS</sequence>
<dbReference type="Gene3D" id="4.10.520.10">
    <property type="entry name" value="IHF-like DNA-binding proteins"/>
    <property type="match status" value="1"/>
</dbReference>
<dbReference type="AlphaFoldDB" id="A0A0Q9YQ47"/>
<dbReference type="OrthoDB" id="331625at2"/>
<proteinExistence type="inferred from homology"/>
<comment type="similarity">
    <text evidence="1">Belongs to the bacterial histone-like protein family.</text>
</comment>
<evidence type="ECO:0000313" key="6">
    <source>
        <dbReference type="Proteomes" id="UP000051494"/>
    </source>
</evidence>
<reference evidence="4" key="1">
    <citation type="submission" date="2015-09" db="EMBL/GenBank/DDBJ databases">
        <title>Draft Genome Sequences of Two Novel Amoeba-resistant Intranuclear Bacteria, Candidatus Berkiella cookevillensis and Candidatus Berkiella aquae.</title>
        <authorList>
            <person name="Mehari Y.T."/>
            <person name="Arivett B.A."/>
            <person name="Farone A.L."/>
            <person name="Gunderson J.H."/>
            <person name="Farone M.B."/>
        </authorList>
    </citation>
    <scope>NUCLEOTIDE SEQUENCE [LARGE SCALE GENOMIC DNA]</scope>
    <source>
        <strain evidence="4">CC99</strain>
    </source>
</reference>
<dbReference type="InterPro" id="IPR010992">
    <property type="entry name" value="IHF-like_DNA-bd_dom_sf"/>
</dbReference>
<evidence type="ECO:0000256" key="3">
    <source>
        <dbReference type="SAM" id="MobiDB-lite"/>
    </source>
</evidence>
<dbReference type="SUPFAM" id="SSF47729">
    <property type="entry name" value="IHF-like DNA-binding proteins"/>
    <property type="match status" value="1"/>
</dbReference>
<evidence type="ECO:0000256" key="1">
    <source>
        <dbReference type="ARBA" id="ARBA00010529"/>
    </source>
</evidence>
<reference evidence="5" key="3">
    <citation type="submission" date="2021-06" db="EMBL/GenBank/DDBJ databases">
        <title>Genomic Description and Analysis of Intracellular Bacteria, Candidatus Berkiella cookevillensis and Candidatus Berkiella aquae.</title>
        <authorList>
            <person name="Kidane D.T."/>
            <person name="Mehari Y.T."/>
            <person name="Rice F.C."/>
            <person name="Arivett B.A."/>
            <person name="Farone A.L."/>
            <person name="Berk S.G."/>
            <person name="Farone M.B."/>
        </authorList>
    </citation>
    <scope>NUCLEOTIDE SEQUENCE</scope>
    <source>
        <strain evidence="5">CC99</strain>
    </source>
</reference>
<dbReference type="STRING" id="437022.CC99x_01279"/>
<keyword evidence="2 4" id="KW-0238">DNA-binding</keyword>
<protein>
    <submittedName>
        <fullName evidence="4">Bacterial DNA-binding protein</fullName>
    </submittedName>
    <submittedName>
        <fullName evidence="5">HU family DNA-binding protein</fullName>
    </submittedName>
</protein>
<dbReference type="Proteomes" id="UP000051494">
    <property type="component" value="Unassembled WGS sequence"/>
</dbReference>
<gene>
    <name evidence="5" type="ORF">CC99x_012475</name>
    <name evidence="4" type="ORF">CC99x_01279</name>
</gene>
<accession>A0A0Q9YQ47</accession>
<dbReference type="InterPro" id="IPR000119">
    <property type="entry name" value="Hist_DNA-bd"/>
</dbReference>
<evidence type="ECO:0000256" key="2">
    <source>
        <dbReference type="ARBA" id="ARBA00023125"/>
    </source>
</evidence>
<dbReference type="Pfam" id="PF00216">
    <property type="entry name" value="Bac_DNA_binding"/>
    <property type="match status" value="1"/>
</dbReference>
<dbReference type="GO" id="GO:0030527">
    <property type="term" value="F:structural constituent of chromatin"/>
    <property type="evidence" value="ECO:0007669"/>
    <property type="project" value="InterPro"/>
</dbReference>
<dbReference type="EMBL" id="LKHV02000001">
    <property type="protein sequence ID" value="MCS5709713.1"/>
    <property type="molecule type" value="Genomic_DNA"/>
</dbReference>
<dbReference type="EMBL" id="LKHV01000005">
    <property type="protein sequence ID" value="KRG18798.1"/>
    <property type="molecule type" value="Genomic_DNA"/>
</dbReference>
<dbReference type="CDD" id="cd13834">
    <property type="entry name" value="HU_like"/>
    <property type="match status" value="1"/>
</dbReference>
<dbReference type="RefSeq" id="WP_057624386.1">
    <property type="nucleotide sequence ID" value="NZ_LKHV02000001.1"/>
</dbReference>
<organism evidence="4">
    <name type="scientific">Candidatus Berkiella cookevillensis</name>
    <dbReference type="NCBI Taxonomy" id="437022"/>
    <lineage>
        <taxon>Bacteria</taxon>
        <taxon>Pseudomonadati</taxon>
        <taxon>Pseudomonadota</taxon>
        <taxon>Gammaproteobacteria</taxon>
        <taxon>Candidatus Berkiellales</taxon>
        <taxon>Candidatus Berkiellaceae</taxon>
        <taxon>Candidatus Berkiella</taxon>
    </lineage>
</organism>
<feature type="compositionally biased region" description="Basic residues" evidence="3">
    <location>
        <begin position="1"/>
        <end position="11"/>
    </location>
</feature>
<evidence type="ECO:0000313" key="5">
    <source>
        <dbReference type="EMBL" id="MCS5709713.1"/>
    </source>
</evidence>
<name>A0A0Q9YQ47_9GAMM</name>
<dbReference type="GO" id="GO:0003677">
    <property type="term" value="F:DNA binding"/>
    <property type="evidence" value="ECO:0007669"/>
    <property type="project" value="UniProtKB-KW"/>
</dbReference>
<reference evidence="5" key="2">
    <citation type="journal article" date="2016" name="Genome Announc.">
        <title>Draft Genome Sequences of Two Novel Amoeba-Resistant Intranuclear Bacteria, 'Candidatus Berkiella cookevillensis' and 'Candidatus Berkiella aquae'.</title>
        <authorList>
            <person name="Mehari Y.T."/>
            <person name="Arivett B.A."/>
            <person name="Farone A.L."/>
            <person name="Gunderson J.H."/>
            <person name="Farone M.B."/>
        </authorList>
    </citation>
    <scope>NUCLEOTIDE SEQUENCE</scope>
    <source>
        <strain evidence="5">CC99</strain>
    </source>
</reference>
<comment type="caution">
    <text evidence="4">The sequence shown here is derived from an EMBL/GenBank/DDBJ whole genome shotgun (WGS) entry which is preliminary data.</text>
</comment>
<feature type="region of interest" description="Disordered" evidence="3">
    <location>
        <begin position="1"/>
        <end position="24"/>
    </location>
</feature>